<sequence length="58" mass="6826">MTSNTVQPLLISNHHTHPKNKKEIGPKKNVLEILKTIKIYQHLEKYRPYGYKKAGKRN</sequence>
<evidence type="ECO:0000313" key="3">
    <source>
        <dbReference type="Proteomes" id="UP000623301"/>
    </source>
</evidence>
<name>A0ABS0WWX2_9FLAO</name>
<dbReference type="EMBL" id="JAEHFJ010000017">
    <property type="protein sequence ID" value="MBJ2176489.1"/>
    <property type="molecule type" value="Genomic_DNA"/>
</dbReference>
<evidence type="ECO:0000256" key="1">
    <source>
        <dbReference type="SAM" id="MobiDB-lite"/>
    </source>
</evidence>
<gene>
    <name evidence="2" type="ORF">JBL43_19725</name>
</gene>
<keyword evidence="3" id="KW-1185">Reference proteome</keyword>
<accession>A0ABS0WWX2</accession>
<dbReference type="Proteomes" id="UP000623301">
    <property type="component" value="Unassembled WGS sequence"/>
</dbReference>
<protein>
    <recommendedName>
        <fullName evidence="4">Transposase</fullName>
    </recommendedName>
</protein>
<feature type="region of interest" description="Disordered" evidence="1">
    <location>
        <begin position="1"/>
        <end position="24"/>
    </location>
</feature>
<reference evidence="2 3" key="1">
    <citation type="submission" date="2020-12" db="EMBL/GenBank/DDBJ databases">
        <title>Aureibaculum luteum sp. nov. and Aureibaculum flavum sp. nov., novel members of the family Flavobacteriaceae isolated from Antarctic intertidal sediments.</title>
        <authorList>
            <person name="He X."/>
            <person name="Zhang X."/>
        </authorList>
    </citation>
    <scope>NUCLEOTIDE SEQUENCE [LARGE SCALE GENOMIC DNA]</scope>
    <source>
        <strain evidence="2 3">A20</strain>
    </source>
</reference>
<evidence type="ECO:0000313" key="2">
    <source>
        <dbReference type="EMBL" id="MBJ2176489.1"/>
    </source>
</evidence>
<organism evidence="2 3">
    <name type="scientific">Aureibaculum flavum</name>
    <dbReference type="NCBI Taxonomy" id="2795986"/>
    <lineage>
        <taxon>Bacteria</taxon>
        <taxon>Pseudomonadati</taxon>
        <taxon>Bacteroidota</taxon>
        <taxon>Flavobacteriia</taxon>
        <taxon>Flavobacteriales</taxon>
        <taxon>Flavobacteriaceae</taxon>
        <taxon>Aureibaculum</taxon>
    </lineage>
</organism>
<dbReference type="RefSeq" id="WP_198843077.1">
    <property type="nucleotide sequence ID" value="NZ_JAEHFJ010000017.1"/>
</dbReference>
<proteinExistence type="predicted"/>
<evidence type="ECO:0008006" key="4">
    <source>
        <dbReference type="Google" id="ProtNLM"/>
    </source>
</evidence>
<comment type="caution">
    <text evidence="2">The sequence shown here is derived from an EMBL/GenBank/DDBJ whole genome shotgun (WGS) entry which is preliminary data.</text>
</comment>